<name>A0AAV9BMP2_ACOGR</name>
<dbReference type="InterPro" id="IPR050145">
    <property type="entry name" value="Centrin_CML-like"/>
</dbReference>
<comment type="caution">
    <text evidence="4">The sequence shown here is derived from an EMBL/GenBank/DDBJ whole genome shotgun (WGS) entry which is preliminary data.</text>
</comment>
<accession>A0AAV9BMP2</accession>
<dbReference type="PROSITE" id="PS50222">
    <property type="entry name" value="EF_HAND_2"/>
    <property type="match status" value="2"/>
</dbReference>
<dbReference type="AlphaFoldDB" id="A0AAV9BMP2"/>
<evidence type="ECO:0000256" key="2">
    <source>
        <dbReference type="ARBA" id="ARBA00022837"/>
    </source>
</evidence>
<dbReference type="SMART" id="SM00054">
    <property type="entry name" value="EFh"/>
    <property type="match status" value="3"/>
</dbReference>
<evidence type="ECO:0000313" key="4">
    <source>
        <dbReference type="EMBL" id="KAK1277647.1"/>
    </source>
</evidence>
<keyword evidence="5" id="KW-1185">Reference proteome</keyword>
<dbReference type="Pfam" id="PF00036">
    <property type="entry name" value="EF-hand_1"/>
    <property type="match status" value="1"/>
</dbReference>
<evidence type="ECO:0000313" key="5">
    <source>
        <dbReference type="Proteomes" id="UP001179952"/>
    </source>
</evidence>
<proteinExistence type="predicted"/>
<sequence>MCPSERYLSHRNGDLRQAFDVIDTDGDGKISADDLRMFCAISGAKFVEIELMMSAADGNGDGFIELDEFERVVMKPREEEEGKGFVEEAFRVMDRDGDGKVGFGDLRSYLEMAGMPATDDEVRAMIRMGGGDDAEGVPIDVLVKILALDA</sequence>
<dbReference type="InterPro" id="IPR011992">
    <property type="entry name" value="EF-hand-dom_pair"/>
</dbReference>
<keyword evidence="2" id="KW-0106">Calcium</keyword>
<organism evidence="4 5">
    <name type="scientific">Acorus gramineus</name>
    <name type="common">Dwarf sweet flag</name>
    <dbReference type="NCBI Taxonomy" id="55184"/>
    <lineage>
        <taxon>Eukaryota</taxon>
        <taxon>Viridiplantae</taxon>
        <taxon>Streptophyta</taxon>
        <taxon>Embryophyta</taxon>
        <taxon>Tracheophyta</taxon>
        <taxon>Spermatophyta</taxon>
        <taxon>Magnoliopsida</taxon>
        <taxon>Liliopsida</taxon>
        <taxon>Acoraceae</taxon>
        <taxon>Acorus</taxon>
    </lineage>
</organism>
<protein>
    <submittedName>
        <fullName evidence="4">Calcium-binding protein CML13</fullName>
    </submittedName>
</protein>
<dbReference type="Proteomes" id="UP001179952">
    <property type="component" value="Unassembled WGS sequence"/>
</dbReference>
<dbReference type="FunFam" id="1.10.238.10:FF:000178">
    <property type="entry name" value="Calmodulin-2 A"/>
    <property type="match status" value="1"/>
</dbReference>
<reference evidence="4" key="1">
    <citation type="journal article" date="2023" name="Nat. Commun.">
        <title>Diploid and tetraploid genomes of Acorus and the evolution of monocots.</title>
        <authorList>
            <person name="Ma L."/>
            <person name="Liu K.W."/>
            <person name="Li Z."/>
            <person name="Hsiao Y.Y."/>
            <person name="Qi Y."/>
            <person name="Fu T."/>
            <person name="Tang G.D."/>
            <person name="Zhang D."/>
            <person name="Sun W.H."/>
            <person name="Liu D.K."/>
            <person name="Li Y."/>
            <person name="Chen G.Z."/>
            <person name="Liu X.D."/>
            <person name="Liao X.Y."/>
            <person name="Jiang Y.T."/>
            <person name="Yu X."/>
            <person name="Hao Y."/>
            <person name="Huang J."/>
            <person name="Zhao X.W."/>
            <person name="Ke S."/>
            <person name="Chen Y.Y."/>
            <person name="Wu W.L."/>
            <person name="Hsu J.L."/>
            <person name="Lin Y.F."/>
            <person name="Huang M.D."/>
            <person name="Li C.Y."/>
            <person name="Huang L."/>
            <person name="Wang Z.W."/>
            <person name="Zhao X."/>
            <person name="Zhong W.Y."/>
            <person name="Peng D.H."/>
            <person name="Ahmad S."/>
            <person name="Lan S."/>
            <person name="Zhang J.S."/>
            <person name="Tsai W.C."/>
            <person name="Van de Peer Y."/>
            <person name="Liu Z.J."/>
        </authorList>
    </citation>
    <scope>NUCLEOTIDE SEQUENCE</scope>
    <source>
        <strain evidence="4">SCP</strain>
    </source>
</reference>
<feature type="domain" description="EF-hand" evidence="3">
    <location>
        <begin position="10"/>
        <end position="45"/>
    </location>
</feature>
<dbReference type="InterPro" id="IPR018247">
    <property type="entry name" value="EF_Hand_1_Ca_BS"/>
</dbReference>
<reference evidence="4" key="2">
    <citation type="submission" date="2023-06" db="EMBL/GenBank/DDBJ databases">
        <authorList>
            <person name="Ma L."/>
            <person name="Liu K.-W."/>
            <person name="Li Z."/>
            <person name="Hsiao Y.-Y."/>
            <person name="Qi Y."/>
            <person name="Fu T."/>
            <person name="Tang G."/>
            <person name="Zhang D."/>
            <person name="Sun W.-H."/>
            <person name="Liu D.-K."/>
            <person name="Li Y."/>
            <person name="Chen G.-Z."/>
            <person name="Liu X.-D."/>
            <person name="Liao X.-Y."/>
            <person name="Jiang Y.-T."/>
            <person name="Yu X."/>
            <person name="Hao Y."/>
            <person name="Huang J."/>
            <person name="Zhao X.-W."/>
            <person name="Ke S."/>
            <person name="Chen Y.-Y."/>
            <person name="Wu W.-L."/>
            <person name="Hsu J.-L."/>
            <person name="Lin Y.-F."/>
            <person name="Huang M.-D."/>
            <person name="Li C.-Y."/>
            <person name="Huang L."/>
            <person name="Wang Z.-W."/>
            <person name="Zhao X."/>
            <person name="Zhong W.-Y."/>
            <person name="Peng D.-H."/>
            <person name="Ahmad S."/>
            <person name="Lan S."/>
            <person name="Zhang J.-S."/>
            <person name="Tsai W.-C."/>
            <person name="Van De Peer Y."/>
            <person name="Liu Z.-J."/>
        </authorList>
    </citation>
    <scope>NUCLEOTIDE SEQUENCE</scope>
    <source>
        <strain evidence="4">SCP</strain>
        <tissue evidence="4">Leaves</tissue>
    </source>
</reference>
<feature type="domain" description="EF-hand" evidence="3">
    <location>
        <begin position="81"/>
        <end position="116"/>
    </location>
</feature>
<dbReference type="PANTHER" id="PTHR23050">
    <property type="entry name" value="CALCIUM BINDING PROTEIN"/>
    <property type="match status" value="1"/>
</dbReference>
<evidence type="ECO:0000259" key="3">
    <source>
        <dbReference type="PROSITE" id="PS50222"/>
    </source>
</evidence>
<dbReference type="GO" id="GO:0005509">
    <property type="term" value="F:calcium ion binding"/>
    <property type="evidence" value="ECO:0007669"/>
    <property type="project" value="InterPro"/>
</dbReference>
<dbReference type="InterPro" id="IPR002048">
    <property type="entry name" value="EF_hand_dom"/>
</dbReference>
<dbReference type="CDD" id="cd00051">
    <property type="entry name" value="EFh"/>
    <property type="match status" value="2"/>
</dbReference>
<dbReference type="EMBL" id="JAUJYN010000002">
    <property type="protein sequence ID" value="KAK1277647.1"/>
    <property type="molecule type" value="Genomic_DNA"/>
</dbReference>
<dbReference type="Pfam" id="PF13499">
    <property type="entry name" value="EF-hand_7"/>
    <property type="match status" value="1"/>
</dbReference>
<dbReference type="PROSITE" id="PS00018">
    <property type="entry name" value="EF_HAND_1"/>
    <property type="match status" value="3"/>
</dbReference>
<keyword evidence="1" id="KW-0677">Repeat</keyword>
<evidence type="ECO:0000256" key="1">
    <source>
        <dbReference type="ARBA" id="ARBA00022737"/>
    </source>
</evidence>
<dbReference type="Gene3D" id="1.10.238.10">
    <property type="entry name" value="EF-hand"/>
    <property type="match status" value="2"/>
</dbReference>
<dbReference type="SUPFAM" id="SSF47473">
    <property type="entry name" value="EF-hand"/>
    <property type="match status" value="1"/>
</dbReference>
<dbReference type="GO" id="GO:0043226">
    <property type="term" value="C:organelle"/>
    <property type="evidence" value="ECO:0007669"/>
    <property type="project" value="UniProtKB-ARBA"/>
</dbReference>
<gene>
    <name evidence="4" type="ORF">QJS04_geneDACA015917</name>
</gene>